<evidence type="ECO:0000256" key="9">
    <source>
        <dbReference type="PIRSR" id="PIRSR602401-1"/>
    </source>
</evidence>
<gene>
    <name evidence="12" type="ORF">A7U60_g4161</name>
</gene>
<dbReference type="Gene3D" id="1.10.630.10">
    <property type="entry name" value="Cytochrome P450"/>
    <property type="match status" value="1"/>
</dbReference>
<evidence type="ECO:0000313" key="13">
    <source>
        <dbReference type="Proteomes" id="UP000757232"/>
    </source>
</evidence>
<dbReference type="InterPro" id="IPR001128">
    <property type="entry name" value="Cyt_P450"/>
</dbReference>
<evidence type="ECO:0000313" key="12">
    <source>
        <dbReference type="EMBL" id="OCB88687.1"/>
    </source>
</evidence>
<evidence type="ECO:0000256" key="6">
    <source>
        <dbReference type="ARBA" id="ARBA00023002"/>
    </source>
</evidence>
<dbReference type="EMBL" id="LNZH02000173">
    <property type="protein sequence ID" value="OCB88687.1"/>
    <property type="molecule type" value="Genomic_DNA"/>
</dbReference>
<comment type="cofactor">
    <cofactor evidence="1 9">
        <name>heme</name>
        <dbReference type="ChEBI" id="CHEBI:30413"/>
    </cofactor>
</comment>
<dbReference type="AlphaFoldDB" id="A0A9Q5HZV3"/>
<keyword evidence="5 9" id="KW-0479">Metal-binding</keyword>
<evidence type="ECO:0000256" key="5">
    <source>
        <dbReference type="ARBA" id="ARBA00022723"/>
    </source>
</evidence>
<keyword evidence="13" id="KW-1185">Reference proteome</keyword>
<dbReference type="GO" id="GO:0004497">
    <property type="term" value="F:monooxygenase activity"/>
    <property type="evidence" value="ECO:0007669"/>
    <property type="project" value="UniProtKB-KW"/>
</dbReference>
<evidence type="ECO:0000256" key="10">
    <source>
        <dbReference type="RuleBase" id="RU000461"/>
    </source>
</evidence>
<name>A0A9Q5HZV3_SANBA</name>
<organism evidence="12 13">
    <name type="scientific">Sanghuangporus baumii</name>
    <name type="common">Phellinus baumii</name>
    <dbReference type="NCBI Taxonomy" id="108892"/>
    <lineage>
        <taxon>Eukaryota</taxon>
        <taxon>Fungi</taxon>
        <taxon>Dikarya</taxon>
        <taxon>Basidiomycota</taxon>
        <taxon>Agaricomycotina</taxon>
        <taxon>Agaricomycetes</taxon>
        <taxon>Hymenochaetales</taxon>
        <taxon>Hymenochaetaceae</taxon>
        <taxon>Sanghuangporus</taxon>
    </lineage>
</organism>
<reference evidence="12" key="1">
    <citation type="submission" date="2016-06" db="EMBL/GenBank/DDBJ databases">
        <title>Draft Genome sequence of the fungus Inonotus baumii.</title>
        <authorList>
            <person name="Zhu H."/>
            <person name="Lin W."/>
        </authorList>
    </citation>
    <scope>NUCLEOTIDE SEQUENCE</scope>
    <source>
        <strain evidence="12">821</strain>
    </source>
</reference>
<keyword evidence="7 9" id="KW-0408">Iron</keyword>
<dbReference type="InterPro" id="IPR017972">
    <property type="entry name" value="Cyt_P450_CS"/>
</dbReference>
<dbReference type="InterPro" id="IPR036396">
    <property type="entry name" value="Cyt_P450_sf"/>
</dbReference>
<proteinExistence type="inferred from homology"/>
<keyword evidence="6 10" id="KW-0560">Oxidoreductase</keyword>
<dbReference type="GO" id="GO:0016705">
    <property type="term" value="F:oxidoreductase activity, acting on paired donors, with incorporation or reduction of molecular oxygen"/>
    <property type="evidence" value="ECO:0007669"/>
    <property type="project" value="InterPro"/>
</dbReference>
<evidence type="ECO:0000256" key="2">
    <source>
        <dbReference type="ARBA" id="ARBA00005179"/>
    </source>
</evidence>
<dbReference type="PRINTS" id="PR00385">
    <property type="entry name" value="P450"/>
</dbReference>
<dbReference type="GO" id="GO:0020037">
    <property type="term" value="F:heme binding"/>
    <property type="evidence" value="ECO:0007669"/>
    <property type="project" value="InterPro"/>
</dbReference>
<dbReference type="PRINTS" id="PR00463">
    <property type="entry name" value="EP450I"/>
</dbReference>
<dbReference type="InterPro" id="IPR002401">
    <property type="entry name" value="Cyt_P450_E_grp-I"/>
</dbReference>
<dbReference type="Pfam" id="PF00067">
    <property type="entry name" value="p450"/>
    <property type="match status" value="1"/>
</dbReference>
<dbReference type="PANTHER" id="PTHR46300">
    <property type="entry name" value="P450, PUTATIVE (EUROFUNG)-RELATED-RELATED"/>
    <property type="match status" value="1"/>
</dbReference>
<feature type="binding site" description="axial binding residue" evidence="9">
    <location>
        <position position="471"/>
    </location>
    <ligand>
        <name>heme</name>
        <dbReference type="ChEBI" id="CHEBI:30413"/>
    </ligand>
    <ligandPart>
        <name>Fe</name>
        <dbReference type="ChEBI" id="CHEBI:18248"/>
    </ligandPart>
</feature>
<comment type="caution">
    <text evidence="12">The sequence shown here is derived from an EMBL/GenBank/DDBJ whole genome shotgun (WGS) entry which is preliminary data.</text>
</comment>
<keyword evidence="8 10" id="KW-0503">Monooxygenase</keyword>
<evidence type="ECO:0000256" key="3">
    <source>
        <dbReference type="ARBA" id="ARBA00010617"/>
    </source>
</evidence>
<dbReference type="InterPro" id="IPR050364">
    <property type="entry name" value="Cytochrome_P450_fung"/>
</dbReference>
<dbReference type="Proteomes" id="UP000757232">
    <property type="component" value="Unassembled WGS sequence"/>
</dbReference>
<evidence type="ECO:0000256" key="1">
    <source>
        <dbReference type="ARBA" id="ARBA00001971"/>
    </source>
</evidence>
<dbReference type="SUPFAM" id="SSF48264">
    <property type="entry name" value="Cytochrome P450"/>
    <property type="match status" value="1"/>
</dbReference>
<evidence type="ECO:0000256" key="8">
    <source>
        <dbReference type="ARBA" id="ARBA00023033"/>
    </source>
</evidence>
<keyword evidence="11" id="KW-1133">Transmembrane helix</keyword>
<evidence type="ECO:0000256" key="7">
    <source>
        <dbReference type="ARBA" id="ARBA00023004"/>
    </source>
</evidence>
<evidence type="ECO:0000256" key="4">
    <source>
        <dbReference type="ARBA" id="ARBA00022617"/>
    </source>
</evidence>
<dbReference type="GO" id="GO:0005506">
    <property type="term" value="F:iron ion binding"/>
    <property type="evidence" value="ECO:0007669"/>
    <property type="project" value="InterPro"/>
</dbReference>
<keyword evidence="11" id="KW-0472">Membrane</keyword>
<keyword evidence="4 9" id="KW-0349">Heme</keyword>
<comment type="pathway">
    <text evidence="2">Secondary metabolite biosynthesis.</text>
</comment>
<keyword evidence="11" id="KW-0812">Transmembrane</keyword>
<sequence length="554" mass="63503">MPFILSDLSFNQGLWAHGVTQPAVFPPMAPSELLSSWRLENEFGFLSVGFLCIVIITYALKSVTLRRKMPPGPPGVPFIGNRHQMPARKPWRKFEQLNKIYGPVISLFFGSTSIIVLGTAHAAWDLLEKRSDKYSSRPRFIMSGEILSDNMRGLMLPNNEEWRKWRKVILHAGFHFRQAQKYRVIQSLESKVTMQQIVENPKEYERHIQRYAASVVTSVTYGRRVESVDEWIVAENEKSMNYLTSVNIPGKYIVESWPWLLKLPKCLQWFRREPEAQKERDIRLLNHLVADVKQRMKEGTVPDCLTVEALQNQLKIDMGDLFLAYSMSTPFGAGIETTAGTIMSFILAMLHFPGVMRKAQAEIDSVLSADRMPEYEDYDSLPYIIAVVNEALRWRPVAVLGGTPHASTADDVYNDMFIPKGSTVFANLWGIMRDPVMFPEPDNFEPERFINSKDPRLANFELPFGFGRRICPGMHLARNSVFINIVRLLWAFDILPALDKNGKEIIPDSMDYTDGFNSKPVSFDCRLIPRSEKVIETIKTEYDAVQSKFSSWSW</sequence>
<accession>A0A9Q5HZV3</accession>
<dbReference type="CDD" id="cd11065">
    <property type="entry name" value="CYP64-like"/>
    <property type="match status" value="1"/>
</dbReference>
<evidence type="ECO:0000256" key="11">
    <source>
        <dbReference type="SAM" id="Phobius"/>
    </source>
</evidence>
<feature type="transmembrane region" description="Helical" evidence="11">
    <location>
        <begin position="100"/>
        <end position="124"/>
    </location>
</feature>
<dbReference type="OrthoDB" id="1055148at2759"/>
<feature type="transmembrane region" description="Helical" evidence="11">
    <location>
        <begin position="43"/>
        <end position="60"/>
    </location>
</feature>
<protein>
    <submittedName>
        <fullName evidence="12">Cytochrome P450</fullName>
    </submittedName>
</protein>
<dbReference type="PANTHER" id="PTHR46300:SF4">
    <property type="entry name" value="CYTOCHROME P450 98A3"/>
    <property type="match status" value="1"/>
</dbReference>
<comment type="similarity">
    <text evidence="3 10">Belongs to the cytochrome P450 family.</text>
</comment>
<dbReference type="PROSITE" id="PS00086">
    <property type="entry name" value="CYTOCHROME_P450"/>
    <property type="match status" value="1"/>
</dbReference>